<dbReference type="Proteomes" id="UP001056218">
    <property type="component" value="Chromosome"/>
</dbReference>
<proteinExistence type="predicted"/>
<dbReference type="PANTHER" id="PTHR13504">
    <property type="entry name" value="FIDO DOMAIN-CONTAINING PROTEIN DDB_G0283145"/>
    <property type="match status" value="1"/>
</dbReference>
<sequence length="239" mass="27717">MERFKEIDQALDKLKIDIKNISPSILEKIEEDLDLRFSHESTKIEGNTLSIYEVKTLLVDKTSIGGKDLREIYEVVNHKKAFDYIKSHLEEDLDEELIKDLHQILMDNIFSGGIYRNGNVRITGASFSPPSWEAVRQEMKNFIEDYKIKKENTHPVELAAWVHAEFIRIHPFQDGNGRSARLLLNFILMKRGYLPIVIEAKNRPAYYQALDNYGREGDLGLFLDMVRELELGTIGDYLK</sequence>
<dbReference type="Pfam" id="PF02661">
    <property type="entry name" value="Fic"/>
    <property type="match status" value="1"/>
</dbReference>
<evidence type="ECO:0000259" key="1">
    <source>
        <dbReference type="PROSITE" id="PS51459"/>
    </source>
</evidence>
<accession>A0ABY4TKK1</accession>
<dbReference type="PROSITE" id="PS51459">
    <property type="entry name" value="FIDO"/>
    <property type="match status" value="1"/>
</dbReference>
<dbReference type="InterPro" id="IPR003812">
    <property type="entry name" value="Fido"/>
</dbReference>
<reference evidence="2 3" key="1">
    <citation type="submission" date="2022-05" db="EMBL/GenBank/DDBJ databases">
        <title>Identification of Peptoniphilus vaginalis-like Bacteria, Peptoniphilus septimus sp. nov. from Blood Cultures in a Cervical Cancer Patient receiving Chemotherapy: Case and Implications.</title>
        <authorList>
            <person name="Zhan X.-Y."/>
        </authorList>
    </citation>
    <scope>NUCLEOTIDE SEQUENCE [LARGE SCALE GENOMIC DNA]</scope>
    <source>
        <strain evidence="2 3">SAHP1</strain>
    </source>
</reference>
<evidence type="ECO:0000313" key="3">
    <source>
        <dbReference type="Proteomes" id="UP001056218"/>
    </source>
</evidence>
<dbReference type="SUPFAM" id="SSF140931">
    <property type="entry name" value="Fic-like"/>
    <property type="match status" value="1"/>
</dbReference>
<name>A0ABY4TKK1_9FIRM</name>
<dbReference type="InterPro" id="IPR040198">
    <property type="entry name" value="Fido_containing"/>
</dbReference>
<dbReference type="InterPro" id="IPR036597">
    <property type="entry name" value="Fido-like_dom_sf"/>
</dbReference>
<dbReference type="RefSeq" id="WP_250341761.1">
    <property type="nucleotide sequence ID" value="NZ_CP097885.1"/>
</dbReference>
<evidence type="ECO:0000313" key="2">
    <source>
        <dbReference type="EMBL" id="URN40955.1"/>
    </source>
</evidence>
<protein>
    <submittedName>
        <fullName evidence="2">Fic family protein</fullName>
    </submittedName>
</protein>
<dbReference type="Gene3D" id="1.10.3290.10">
    <property type="entry name" value="Fido-like domain"/>
    <property type="match status" value="1"/>
</dbReference>
<dbReference type="PANTHER" id="PTHR13504:SF38">
    <property type="entry name" value="FIDO DOMAIN-CONTAINING PROTEIN"/>
    <property type="match status" value="1"/>
</dbReference>
<keyword evidence="3" id="KW-1185">Reference proteome</keyword>
<feature type="domain" description="Fido" evidence="1">
    <location>
        <begin position="93"/>
        <end position="228"/>
    </location>
</feature>
<dbReference type="EMBL" id="CP097885">
    <property type="protein sequence ID" value="URN40955.1"/>
    <property type="molecule type" value="Genomic_DNA"/>
</dbReference>
<organism evidence="2 3">
    <name type="scientific">Peptoniphilus genitalis</name>
    <dbReference type="NCBI Taxonomy" id="3036303"/>
    <lineage>
        <taxon>Bacteria</taxon>
        <taxon>Bacillati</taxon>
        <taxon>Bacillota</taxon>
        <taxon>Tissierellia</taxon>
        <taxon>Tissierellales</taxon>
        <taxon>Peptoniphilaceae</taxon>
        <taxon>Peptoniphilus</taxon>
    </lineage>
</organism>
<gene>
    <name evidence="2" type="ORF">M9426_06780</name>
</gene>